<evidence type="ECO:0000313" key="2">
    <source>
        <dbReference type="EnsemblPlants" id="KQL31548"/>
    </source>
</evidence>
<name>K3YX47_SETIT</name>
<protein>
    <submittedName>
        <fullName evidence="2">Uncharacterized protein</fullName>
    </submittedName>
</protein>
<organism evidence="2 3">
    <name type="scientific">Setaria italica</name>
    <name type="common">Foxtail millet</name>
    <name type="synonym">Panicum italicum</name>
    <dbReference type="NCBI Taxonomy" id="4555"/>
    <lineage>
        <taxon>Eukaryota</taxon>
        <taxon>Viridiplantae</taxon>
        <taxon>Streptophyta</taxon>
        <taxon>Embryophyta</taxon>
        <taxon>Tracheophyta</taxon>
        <taxon>Spermatophyta</taxon>
        <taxon>Magnoliopsida</taxon>
        <taxon>Liliopsida</taxon>
        <taxon>Poales</taxon>
        <taxon>Poaceae</taxon>
        <taxon>PACMAD clade</taxon>
        <taxon>Panicoideae</taxon>
        <taxon>Panicodae</taxon>
        <taxon>Paniceae</taxon>
        <taxon>Cenchrinae</taxon>
        <taxon>Setaria</taxon>
    </lineage>
</organism>
<dbReference type="EnsemblPlants" id="KQL31548">
    <property type="protein sequence ID" value="KQL31548"/>
    <property type="gene ID" value="SETIT_018843mg"/>
</dbReference>
<reference evidence="3" key="1">
    <citation type="journal article" date="2012" name="Nat. Biotechnol.">
        <title>Reference genome sequence of the model plant Setaria.</title>
        <authorList>
            <person name="Bennetzen J.L."/>
            <person name="Schmutz J."/>
            <person name="Wang H."/>
            <person name="Percifield R."/>
            <person name="Hawkins J."/>
            <person name="Pontaroli A.C."/>
            <person name="Estep M."/>
            <person name="Feng L."/>
            <person name="Vaughn J.N."/>
            <person name="Grimwood J."/>
            <person name="Jenkins J."/>
            <person name="Barry K."/>
            <person name="Lindquist E."/>
            <person name="Hellsten U."/>
            <person name="Deshpande S."/>
            <person name="Wang X."/>
            <person name="Wu X."/>
            <person name="Mitros T."/>
            <person name="Triplett J."/>
            <person name="Yang X."/>
            <person name="Ye C.Y."/>
            <person name="Mauro-Herrera M."/>
            <person name="Wang L."/>
            <person name="Li P."/>
            <person name="Sharma M."/>
            <person name="Sharma R."/>
            <person name="Ronald P.C."/>
            <person name="Panaud O."/>
            <person name="Kellogg E.A."/>
            <person name="Brutnell T.P."/>
            <person name="Doust A.N."/>
            <person name="Tuskan G.A."/>
            <person name="Rokhsar D."/>
            <person name="Devos K.M."/>
        </authorList>
    </citation>
    <scope>NUCLEOTIDE SEQUENCE [LARGE SCALE GENOMIC DNA]</scope>
    <source>
        <strain evidence="3">cv. Yugu1</strain>
    </source>
</reference>
<dbReference type="HOGENOM" id="CLU_2417396_0_0_1"/>
<dbReference type="Proteomes" id="UP000004995">
    <property type="component" value="Unassembled WGS sequence"/>
</dbReference>
<reference evidence="2" key="2">
    <citation type="submission" date="2018-08" db="UniProtKB">
        <authorList>
            <consortium name="EnsemblPlants"/>
        </authorList>
    </citation>
    <scope>IDENTIFICATION</scope>
    <source>
        <strain evidence="2">Yugu1</strain>
    </source>
</reference>
<dbReference type="Gramene" id="KQL31548">
    <property type="protein sequence ID" value="KQL31548"/>
    <property type="gene ID" value="SETIT_018843mg"/>
</dbReference>
<proteinExistence type="predicted"/>
<dbReference type="EMBL" id="AGNK02000556">
    <property type="status" value="NOT_ANNOTATED_CDS"/>
    <property type="molecule type" value="Genomic_DNA"/>
</dbReference>
<feature type="region of interest" description="Disordered" evidence="1">
    <location>
        <begin position="26"/>
        <end position="51"/>
    </location>
</feature>
<keyword evidence="3" id="KW-1185">Reference proteome</keyword>
<accession>K3YX47</accession>
<evidence type="ECO:0000313" key="3">
    <source>
        <dbReference type="Proteomes" id="UP000004995"/>
    </source>
</evidence>
<dbReference type="AlphaFoldDB" id="K3YX47"/>
<evidence type="ECO:0000256" key="1">
    <source>
        <dbReference type="SAM" id="MobiDB-lite"/>
    </source>
</evidence>
<dbReference type="InParanoid" id="K3YX47"/>
<sequence>MGGFDERGKNKKKGCKVRRAYDAFTSPESAVARRGSGRESHGKRRRGGSVNHVAAASGVRLRLAARTVDTLLNYVWALFSSQFGSAKVGSLS</sequence>